<evidence type="ECO:0000313" key="3">
    <source>
        <dbReference type="Proteomes" id="UP001199469"/>
    </source>
</evidence>
<name>A0ABS8P434_9PSEU</name>
<feature type="compositionally biased region" description="Acidic residues" evidence="1">
    <location>
        <begin position="209"/>
        <end position="220"/>
    </location>
</feature>
<dbReference type="Proteomes" id="UP001199469">
    <property type="component" value="Unassembled WGS sequence"/>
</dbReference>
<proteinExistence type="predicted"/>
<gene>
    <name evidence="2" type="ORF">LQ327_05250</name>
</gene>
<organism evidence="2 3">
    <name type="scientific">Actinomycetospora endophytica</name>
    <dbReference type="NCBI Taxonomy" id="2291215"/>
    <lineage>
        <taxon>Bacteria</taxon>
        <taxon>Bacillati</taxon>
        <taxon>Actinomycetota</taxon>
        <taxon>Actinomycetes</taxon>
        <taxon>Pseudonocardiales</taxon>
        <taxon>Pseudonocardiaceae</taxon>
        <taxon>Actinomycetospora</taxon>
    </lineage>
</organism>
<sequence length="220" mass="23326">MTSATAPHTVRRIGSPAAAALADLAAMFEDLQTVLLCCERLVSEVRPGVGRQVDEVVVESLWTTALISYSRCFAGGERGMGLTEDDIEGLELQGEKLAWHRMLRRLKKHFADPAANPREEFTIGVAVAEGKPAGVAITSTRQVPVDEQTVRQTGALVYALTQLVDARIAEHQATVLAGAAALSQQELETLDEIEVTGDGRPPPGPADEAAPEGDGEGTTS</sequence>
<keyword evidence="3" id="KW-1185">Reference proteome</keyword>
<dbReference type="EMBL" id="JAJNDB010000001">
    <property type="protein sequence ID" value="MCD2192793.1"/>
    <property type="molecule type" value="Genomic_DNA"/>
</dbReference>
<accession>A0ABS8P434</accession>
<comment type="caution">
    <text evidence="2">The sequence shown here is derived from an EMBL/GenBank/DDBJ whole genome shotgun (WGS) entry which is preliminary data.</text>
</comment>
<reference evidence="2 3" key="1">
    <citation type="submission" date="2021-11" db="EMBL/GenBank/DDBJ databases">
        <title>Draft genome sequence of Actinomycetospora sp. SF1 isolated from the rhizosphere soil.</title>
        <authorList>
            <person name="Duangmal K."/>
            <person name="Chantavorakit T."/>
        </authorList>
    </citation>
    <scope>NUCLEOTIDE SEQUENCE [LARGE SCALE GENOMIC DNA]</scope>
    <source>
        <strain evidence="2 3">TBRC 5722</strain>
    </source>
</reference>
<feature type="region of interest" description="Disordered" evidence="1">
    <location>
        <begin position="188"/>
        <end position="220"/>
    </location>
</feature>
<evidence type="ECO:0000256" key="1">
    <source>
        <dbReference type="SAM" id="MobiDB-lite"/>
    </source>
</evidence>
<protein>
    <submittedName>
        <fullName evidence="2">Uncharacterized protein</fullName>
    </submittedName>
</protein>
<evidence type="ECO:0000313" key="2">
    <source>
        <dbReference type="EMBL" id="MCD2192793.1"/>
    </source>
</evidence>
<dbReference type="RefSeq" id="WP_230730461.1">
    <property type="nucleotide sequence ID" value="NZ_JAJNDB010000001.1"/>
</dbReference>